<evidence type="ECO:0000313" key="2">
    <source>
        <dbReference type="Proteomes" id="UP000002274"/>
    </source>
</evidence>
<sequence length="90" mass="9622">MGKAITSNQKSIVNLLKEILTPSPTVICSSSADQQESIKFFNATEDIGFSDTVNFRVEPALPAVTVSLLALIDLAFLSLHVCNGLEDGII</sequence>
<dbReference type="BioCyc" id="PMAR59922:G1G80-2422-MONOMER"/>
<evidence type="ECO:0000313" key="1">
    <source>
        <dbReference type="EMBL" id="ABM79493.1"/>
    </source>
</evidence>
<dbReference type="RefSeq" id="WP_011827336.1">
    <property type="nucleotide sequence ID" value="NC_008820.1"/>
</dbReference>
<gene>
    <name evidence="1" type="ordered locus">P9303_27631</name>
</gene>
<dbReference type="HOGENOM" id="CLU_2438381_0_0_3"/>
<name>A2CDD3_PROM3</name>
<dbReference type="KEGG" id="pmf:P9303_27631"/>
<reference evidence="1 2" key="1">
    <citation type="journal article" date="2007" name="PLoS Genet.">
        <title>Patterns and implications of gene gain and loss in the evolution of Prochlorococcus.</title>
        <authorList>
            <person name="Kettler G.C."/>
            <person name="Martiny A.C."/>
            <person name="Huang K."/>
            <person name="Zucker J."/>
            <person name="Coleman M.L."/>
            <person name="Rodrigue S."/>
            <person name="Chen F."/>
            <person name="Lapidus A."/>
            <person name="Ferriera S."/>
            <person name="Johnson J."/>
            <person name="Steglich C."/>
            <person name="Church G.M."/>
            <person name="Richardson P."/>
            <person name="Chisholm S.W."/>
        </authorList>
    </citation>
    <scope>NUCLEOTIDE SEQUENCE [LARGE SCALE GENOMIC DNA]</scope>
    <source>
        <strain evidence="1 2">MIT 9303</strain>
    </source>
</reference>
<dbReference type="Proteomes" id="UP000002274">
    <property type="component" value="Chromosome"/>
</dbReference>
<proteinExistence type="predicted"/>
<organism evidence="1 2">
    <name type="scientific">Prochlorococcus marinus (strain MIT 9303)</name>
    <dbReference type="NCBI Taxonomy" id="59922"/>
    <lineage>
        <taxon>Bacteria</taxon>
        <taxon>Bacillati</taxon>
        <taxon>Cyanobacteriota</taxon>
        <taxon>Cyanophyceae</taxon>
        <taxon>Synechococcales</taxon>
        <taxon>Prochlorococcaceae</taxon>
        <taxon>Prochlorococcus</taxon>
    </lineage>
</organism>
<accession>A2CDD3</accession>
<dbReference type="STRING" id="59922.P9303_27631"/>
<protein>
    <submittedName>
        <fullName evidence="1">Uncharacterized protein</fullName>
    </submittedName>
</protein>
<dbReference type="AlphaFoldDB" id="A2CDD3"/>
<dbReference type="EMBL" id="CP000554">
    <property type="protein sequence ID" value="ABM79493.1"/>
    <property type="molecule type" value="Genomic_DNA"/>
</dbReference>